<dbReference type="GO" id="GO:0043565">
    <property type="term" value="F:sequence-specific DNA binding"/>
    <property type="evidence" value="ECO:0007669"/>
    <property type="project" value="InterPro"/>
</dbReference>
<keyword evidence="7 8" id="KW-0539">Nucleus</keyword>
<evidence type="ECO:0000256" key="8">
    <source>
        <dbReference type="PIRNR" id="PIRNR002595"/>
    </source>
</evidence>
<keyword evidence="4 8" id="KW-0805">Transcription regulation</keyword>
<evidence type="ECO:0000256" key="4">
    <source>
        <dbReference type="ARBA" id="ARBA00023015"/>
    </source>
</evidence>
<dbReference type="PIRSF" id="PIRSF002595">
    <property type="entry name" value="RR_SKN7"/>
    <property type="match status" value="1"/>
</dbReference>
<evidence type="ECO:0000256" key="2">
    <source>
        <dbReference type="ARBA" id="ARBA00022553"/>
    </source>
</evidence>
<dbReference type="Pfam" id="PF00072">
    <property type="entry name" value="Response_reg"/>
    <property type="match status" value="1"/>
</dbReference>
<dbReference type="Pfam" id="PF00447">
    <property type="entry name" value="HSF_DNA-bind"/>
    <property type="match status" value="1"/>
</dbReference>
<keyword evidence="13" id="KW-1185">Reference proteome</keyword>
<dbReference type="Gene3D" id="1.10.10.10">
    <property type="entry name" value="Winged helix-like DNA-binding domain superfamily/Winged helix DNA-binding domain"/>
    <property type="match status" value="1"/>
</dbReference>
<keyword evidence="3" id="KW-0902">Two-component regulatory system</keyword>
<dbReference type="GO" id="GO:0005634">
    <property type="term" value="C:nucleus"/>
    <property type="evidence" value="ECO:0007669"/>
    <property type="project" value="UniProtKB-SubCell"/>
</dbReference>
<feature type="region of interest" description="Disordered" evidence="10">
    <location>
        <begin position="1"/>
        <end position="22"/>
    </location>
</feature>
<dbReference type="STRING" id="101127.A0A1X2GJI9"/>
<dbReference type="GO" id="GO:0003700">
    <property type="term" value="F:DNA-binding transcription factor activity"/>
    <property type="evidence" value="ECO:0007669"/>
    <property type="project" value="UniProtKB-UniRule"/>
</dbReference>
<feature type="region of interest" description="Disordered" evidence="10">
    <location>
        <begin position="232"/>
        <end position="265"/>
    </location>
</feature>
<protein>
    <recommendedName>
        <fullName evidence="8">Transcription factor</fullName>
    </recommendedName>
</protein>
<dbReference type="PRINTS" id="PR00056">
    <property type="entry name" value="HSFDOMAIN"/>
</dbReference>
<dbReference type="GO" id="GO:0000156">
    <property type="term" value="F:phosphorelay response regulator activity"/>
    <property type="evidence" value="ECO:0007669"/>
    <property type="project" value="InterPro"/>
</dbReference>
<evidence type="ECO:0000256" key="10">
    <source>
        <dbReference type="SAM" id="MobiDB-lite"/>
    </source>
</evidence>
<dbReference type="SUPFAM" id="SSF52172">
    <property type="entry name" value="CheY-like"/>
    <property type="match status" value="1"/>
</dbReference>
<dbReference type="OrthoDB" id="60033at2759"/>
<evidence type="ECO:0000259" key="11">
    <source>
        <dbReference type="PROSITE" id="PS50110"/>
    </source>
</evidence>
<proteinExistence type="predicted"/>
<dbReference type="SMART" id="SM00448">
    <property type="entry name" value="REC"/>
    <property type="match status" value="1"/>
</dbReference>
<dbReference type="InterPro" id="IPR036388">
    <property type="entry name" value="WH-like_DNA-bd_sf"/>
</dbReference>
<feature type="compositionally biased region" description="Low complexity" evidence="10">
    <location>
        <begin position="339"/>
        <end position="358"/>
    </location>
</feature>
<feature type="domain" description="Response regulatory" evidence="11">
    <location>
        <begin position="413"/>
        <end position="527"/>
    </location>
</feature>
<comment type="subcellular location">
    <subcellularLocation>
        <location evidence="1 8">Nucleus</location>
    </subcellularLocation>
</comment>
<dbReference type="InterPro" id="IPR011006">
    <property type="entry name" value="CheY-like_superfamily"/>
</dbReference>
<dbReference type="InterPro" id="IPR001789">
    <property type="entry name" value="Sig_transdc_resp-reg_receiver"/>
</dbReference>
<comment type="caution">
    <text evidence="12">The sequence shown here is derived from an EMBL/GenBank/DDBJ whole genome shotgun (WGS) entry which is preliminary data.</text>
</comment>
<gene>
    <name evidence="12" type="ORF">DM01DRAFT_1305064</name>
</gene>
<dbReference type="Gene3D" id="3.40.50.2300">
    <property type="match status" value="1"/>
</dbReference>
<dbReference type="AlphaFoldDB" id="A0A1X2GJI9"/>
<evidence type="ECO:0000256" key="5">
    <source>
        <dbReference type="ARBA" id="ARBA00023125"/>
    </source>
</evidence>
<dbReference type="PANTHER" id="PTHR45339:SF1">
    <property type="entry name" value="HYBRID SIGNAL TRANSDUCTION HISTIDINE KINASE J"/>
    <property type="match status" value="1"/>
</dbReference>
<dbReference type="SMART" id="SM00415">
    <property type="entry name" value="HSF"/>
    <property type="match status" value="1"/>
</dbReference>
<sequence>MDYTNANGDVVADTGQAAPRNRNEGVVPDFIQKLFNMLEGTDENSCYHWGRQGTTFVIEDPSEFAKAVLPRRFKHSNFSSFVRQLNKYDFHKIRFNELNRKSPTNNNTQIPSHQVWEFQHPLFKRDHKHLLCQIHRKTNKSYQASQKKHVNSVTAVAAGTGGLSLPNVKSEPDSSFGNYQEMQQQIIDLQSAHHRMEASVAQLLERDRYFLDQLTELKHQVDEKNRLIHSLMEHKLPPQKRRHPSSSKPLDELSGSPIPSPQSPSLKLYPWLQQTSMPTAAPIVPSVTSGHGASLPSLQSSVNGVPTLPSLPTTSTSHPLPPLIASNMPPLHAAPMPPVTSDVSTPSSSPSSVASGPTVPSTMIDPMTAAAAAVVSSTPSTTSATASASLILPPPTSLHDSHTNCMTWRRRPKVLVVEDNETYRRISTRCLERLGAEYDMACDGLEAVNYMKATKYDLILMDISIPKLDGIEATRKLRQYDQTTPVVSMTSSYTDTDIDKYIGSGMSDLLPKPFDQSKLYEILKQHCTHLI</sequence>
<evidence type="ECO:0000256" key="9">
    <source>
        <dbReference type="PROSITE-ProRule" id="PRU00169"/>
    </source>
</evidence>
<dbReference type="Proteomes" id="UP000242146">
    <property type="component" value="Unassembled WGS sequence"/>
</dbReference>
<dbReference type="PANTHER" id="PTHR45339">
    <property type="entry name" value="HYBRID SIGNAL TRANSDUCTION HISTIDINE KINASE J"/>
    <property type="match status" value="1"/>
</dbReference>
<dbReference type="InterPro" id="IPR036390">
    <property type="entry name" value="WH_DNA-bd_sf"/>
</dbReference>
<name>A0A1X2GJI9_9FUNG</name>
<accession>A0A1X2GJI9</accession>
<dbReference type="CDD" id="cd17546">
    <property type="entry name" value="REC_hyHK_CKI1_RcsC-like"/>
    <property type="match status" value="1"/>
</dbReference>
<evidence type="ECO:0000256" key="3">
    <source>
        <dbReference type="ARBA" id="ARBA00023012"/>
    </source>
</evidence>
<dbReference type="PROSITE" id="PS50110">
    <property type="entry name" value="RESPONSE_REGULATORY"/>
    <property type="match status" value="1"/>
</dbReference>
<organism evidence="12 13">
    <name type="scientific">Hesseltinella vesiculosa</name>
    <dbReference type="NCBI Taxonomy" id="101127"/>
    <lineage>
        <taxon>Eukaryota</taxon>
        <taxon>Fungi</taxon>
        <taxon>Fungi incertae sedis</taxon>
        <taxon>Mucoromycota</taxon>
        <taxon>Mucoromycotina</taxon>
        <taxon>Mucoromycetes</taxon>
        <taxon>Mucorales</taxon>
        <taxon>Cunninghamellaceae</taxon>
        <taxon>Hesseltinella</taxon>
    </lineage>
</organism>
<evidence type="ECO:0000313" key="13">
    <source>
        <dbReference type="Proteomes" id="UP000242146"/>
    </source>
</evidence>
<evidence type="ECO:0000256" key="6">
    <source>
        <dbReference type="ARBA" id="ARBA00023163"/>
    </source>
</evidence>
<dbReference type="GO" id="GO:0006357">
    <property type="term" value="P:regulation of transcription by RNA polymerase II"/>
    <property type="evidence" value="ECO:0007669"/>
    <property type="project" value="UniProtKB-UniRule"/>
</dbReference>
<dbReference type="FunFam" id="1.10.10.10:FF:000027">
    <property type="entry name" value="Heat shock transcription factor 1"/>
    <property type="match status" value="1"/>
</dbReference>
<dbReference type="InterPro" id="IPR014402">
    <property type="entry name" value="Sig_transdc_resp-reg_Skn7"/>
</dbReference>
<keyword evidence="6 8" id="KW-0804">Transcription</keyword>
<feature type="modified residue" description="4-aspartylphosphate" evidence="9">
    <location>
        <position position="462"/>
    </location>
</feature>
<evidence type="ECO:0000256" key="1">
    <source>
        <dbReference type="ARBA" id="ARBA00004123"/>
    </source>
</evidence>
<feature type="region of interest" description="Disordered" evidence="10">
    <location>
        <begin position="335"/>
        <end position="358"/>
    </location>
</feature>
<dbReference type="SUPFAM" id="SSF46785">
    <property type="entry name" value="Winged helix' DNA-binding domain"/>
    <property type="match status" value="1"/>
</dbReference>
<keyword evidence="5 8" id="KW-0238">DNA-binding</keyword>
<reference evidence="12 13" key="1">
    <citation type="submission" date="2016-07" db="EMBL/GenBank/DDBJ databases">
        <title>Pervasive Adenine N6-methylation of Active Genes in Fungi.</title>
        <authorList>
            <consortium name="DOE Joint Genome Institute"/>
            <person name="Mondo S.J."/>
            <person name="Dannebaum R.O."/>
            <person name="Kuo R.C."/>
            <person name="Labutti K."/>
            <person name="Haridas S."/>
            <person name="Kuo A."/>
            <person name="Salamov A."/>
            <person name="Ahrendt S.R."/>
            <person name="Lipzen A."/>
            <person name="Sullivan W."/>
            <person name="Andreopoulos W.B."/>
            <person name="Clum A."/>
            <person name="Lindquist E."/>
            <person name="Daum C."/>
            <person name="Ramamoorthy G.K."/>
            <person name="Gryganskyi A."/>
            <person name="Culley D."/>
            <person name="Magnuson J.K."/>
            <person name="James T.Y."/>
            <person name="O'Malley M.A."/>
            <person name="Stajich J.E."/>
            <person name="Spatafora J.W."/>
            <person name="Visel A."/>
            <person name="Grigoriev I.V."/>
        </authorList>
    </citation>
    <scope>NUCLEOTIDE SEQUENCE [LARGE SCALE GENOMIC DNA]</scope>
    <source>
        <strain evidence="12 13">NRRL 3301</strain>
    </source>
</reference>
<keyword evidence="2 9" id="KW-0597">Phosphoprotein</keyword>
<dbReference type="EMBL" id="MCGT01000013">
    <property type="protein sequence ID" value="ORX54468.1"/>
    <property type="molecule type" value="Genomic_DNA"/>
</dbReference>
<dbReference type="InterPro" id="IPR000232">
    <property type="entry name" value="HSF_DNA-bd"/>
</dbReference>
<evidence type="ECO:0000313" key="12">
    <source>
        <dbReference type="EMBL" id="ORX54468.1"/>
    </source>
</evidence>
<dbReference type="PROSITE" id="PS00434">
    <property type="entry name" value="HSF_DOMAIN"/>
    <property type="match status" value="1"/>
</dbReference>
<evidence type="ECO:0000256" key="7">
    <source>
        <dbReference type="ARBA" id="ARBA00023242"/>
    </source>
</evidence>